<name>E2SBH3_9ACTN</name>
<feature type="transmembrane region" description="Helical" evidence="1">
    <location>
        <begin position="181"/>
        <end position="207"/>
    </location>
</feature>
<accession>E2SBH3</accession>
<keyword evidence="1" id="KW-0812">Transmembrane</keyword>
<keyword evidence="3" id="KW-1185">Reference proteome</keyword>
<comment type="caution">
    <text evidence="2">The sequence shown here is derived from an EMBL/GenBank/DDBJ whole genome shotgun (WGS) entry which is preliminary data.</text>
</comment>
<proteinExistence type="predicted"/>
<dbReference type="Proteomes" id="UP000003111">
    <property type="component" value="Unassembled WGS sequence"/>
</dbReference>
<evidence type="ECO:0000313" key="2">
    <source>
        <dbReference type="EMBL" id="EFQ83719.1"/>
    </source>
</evidence>
<reference evidence="2" key="1">
    <citation type="submission" date="2010-08" db="EMBL/GenBank/DDBJ databases">
        <authorList>
            <person name="Muzny D."/>
            <person name="Qin X."/>
            <person name="Buhay C."/>
            <person name="Dugan-Rocha S."/>
            <person name="Ding Y."/>
            <person name="Chen G."/>
            <person name="Hawes A."/>
            <person name="Holder M."/>
            <person name="Jhangiani S."/>
            <person name="Johnson A."/>
            <person name="Khan Z."/>
            <person name="Li Z."/>
            <person name="Liu W."/>
            <person name="Liu X."/>
            <person name="Perez L."/>
            <person name="Shen H."/>
            <person name="Wang Q."/>
            <person name="Watt J."/>
            <person name="Xi L."/>
            <person name="Xin Y."/>
            <person name="Zhou J."/>
            <person name="Deng J."/>
            <person name="Jiang H."/>
            <person name="Liu Y."/>
            <person name="Qu J."/>
            <person name="Song X.-Z."/>
            <person name="Zhang L."/>
            <person name="Villasana D."/>
            <person name="Johnson A."/>
            <person name="Liu J."/>
            <person name="Liyanage D."/>
            <person name="Lorensuhewa L."/>
            <person name="Robinson T."/>
            <person name="Song A."/>
            <person name="Song B.-B."/>
            <person name="Dinh H."/>
            <person name="Thornton R."/>
            <person name="Coyle M."/>
            <person name="Francisco L."/>
            <person name="Jackson L."/>
            <person name="Javaid M."/>
            <person name="Korchina V."/>
            <person name="Kovar C."/>
            <person name="Mata R."/>
            <person name="Mathew T."/>
            <person name="Ngo R."/>
            <person name="Nguyen L."/>
            <person name="Nguyen N."/>
            <person name="Okwuonu G."/>
            <person name="Ongeri F."/>
            <person name="Pham C."/>
            <person name="Simmons D."/>
            <person name="Wilczek-Boney K."/>
            <person name="Hale W."/>
            <person name="Jakkamsetti A."/>
            <person name="Pham P."/>
            <person name="Ruth R."/>
            <person name="San Lucas F."/>
            <person name="Warren J."/>
            <person name="Zhang J."/>
            <person name="Zhao Z."/>
            <person name="Zhou C."/>
            <person name="Zhu D."/>
            <person name="Lee S."/>
            <person name="Bess C."/>
            <person name="Blankenburg K."/>
            <person name="Forbes L."/>
            <person name="Fu Q."/>
            <person name="Gubbala S."/>
            <person name="Hirani K."/>
            <person name="Jayaseelan J.C."/>
            <person name="Lara F."/>
            <person name="Munidasa M."/>
            <person name="Palculict T."/>
            <person name="Patil S."/>
            <person name="Pu L.-L."/>
            <person name="Saada N."/>
            <person name="Tang L."/>
            <person name="Weissenberger G."/>
            <person name="Zhu Y."/>
            <person name="Hemphill L."/>
            <person name="Shang Y."/>
            <person name="Youmans B."/>
            <person name="Ayvaz T."/>
            <person name="Ross M."/>
            <person name="Santibanez J."/>
            <person name="Aqrawi P."/>
            <person name="Gross S."/>
            <person name="Joshi V."/>
            <person name="Fowler G."/>
            <person name="Nazareth L."/>
            <person name="Reid J."/>
            <person name="Worley K."/>
            <person name="Petrosino J."/>
            <person name="Highlander S."/>
            <person name="Gibbs R."/>
        </authorList>
    </citation>
    <scope>NUCLEOTIDE SEQUENCE [LARGE SCALE GENOMIC DNA]</scope>
    <source>
        <strain evidence="2">DSM 15272</strain>
    </source>
</reference>
<sequence length="237" mass="26168">MVRERKVALAALEREAWLDRRRPARGAAALALLMLGQVLGGATISVANFDDSGEAALVGVILLVCAAAIAAGLWLGLRVWREGRRVVDALVAWEEVIDLVPVDGSFVPVEDREIQDAADDDERRSIRRRNWVRFRARTFQFSQMPRIALAVLMALPGIAIVGGFVRALAAGPPVPSEAVGALLPGLTLLVFAAVVFGGMQRFSSAVFRRWRRMRRMDREIHDERGRRRPQQGGRESP</sequence>
<keyword evidence="1" id="KW-0472">Membrane</keyword>
<feature type="transmembrane region" description="Helical" evidence="1">
    <location>
        <begin position="27"/>
        <end position="49"/>
    </location>
</feature>
<dbReference type="EMBL" id="ACLF03000004">
    <property type="protein sequence ID" value="EFQ83719.1"/>
    <property type="molecule type" value="Genomic_DNA"/>
</dbReference>
<keyword evidence="1" id="KW-1133">Transmembrane helix</keyword>
<gene>
    <name evidence="2" type="ORF">HMPREF0063_11382</name>
</gene>
<feature type="transmembrane region" description="Helical" evidence="1">
    <location>
        <begin position="55"/>
        <end position="77"/>
    </location>
</feature>
<evidence type="ECO:0000313" key="3">
    <source>
        <dbReference type="Proteomes" id="UP000003111"/>
    </source>
</evidence>
<dbReference type="HOGENOM" id="CLU_1168711_0_0_11"/>
<organism evidence="2 3">
    <name type="scientific">Aeromicrobium marinum DSM 15272</name>
    <dbReference type="NCBI Taxonomy" id="585531"/>
    <lineage>
        <taxon>Bacteria</taxon>
        <taxon>Bacillati</taxon>
        <taxon>Actinomycetota</taxon>
        <taxon>Actinomycetes</taxon>
        <taxon>Propionibacteriales</taxon>
        <taxon>Nocardioidaceae</taxon>
        <taxon>Aeromicrobium</taxon>
    </lineage>
</organism>
<protein>
    <submittedName>
        <fullName evidence="2">Uncharacterized protein</fullName>
    </submittedName>
</protein>
<dbReference type="AlphaFoldDB" id="E2SBH3"/>
<feature type="transmembrane region" description="Helical" evidence="1">
    <location>
        <begin position="147"/>
        <end position="169"/>
    </location>
</feature>
<evidence type="ECO:0000256" key="1">
    <source>
        <dbReference type="SAM" id="Phobius"/>
    </source>
</evidence>